<sequence length="114" mass="11977">MWRSWDSSSSSPLLLPHKPKVRRGWPRADGGRRKAPCWAIGNKAEGEKDEEVGWEEFVLLLDPSAESSVSSDGRPALCVPLRALPGAESGVAGGGASRLLNIRAVDADGGSVAG</sequence>
<dbReference type="Proteomes" id="UP000314294">
    <property type="component" value="Unassembled WGS sequence"/>
</dbReference>
<name>A0A4Z2FHF6_9TELE</name>
<gene>
    <name evidence="2" type="ORF">EYF80_049497</name>
</gene>
<keyword evidence="3" id="KW-1185">Reference proteome</keyword>
<proteinExistence type="predicted"/>
<organism evidence="2 3">
    <name type="scientific">Liparis tanakae</name>
    <name type="common">Tanaka's snailfish</name>
    <dbReference type="NCBI Taxonomy" id="230148"/>
    <lineage>
        <taxon>Eukaryota</taxon>
        <taxon>Metazoa</taxon>
        <taxon>Chordata</taxon>
        <taxon>Craniata</taxon>
        <taxon>Vertebrata</taxon>
        <taxon>Euteleostomi</taxon>
        <taxon>Actinopterygii</taxon>
        <taxon>Neopterygii</taxon>
        <taxon>Teleostei</taxon>
        <taxon>Neoteleostei</taxon>
        <taxon>Acanthomorphata</taxon>
        <taxon>Eupercaria</taxon>
        <taxon>Perciformes</taxon>
        <taxon>Cottioidei</taxon>
        <taxon>Cottales</taxon>
        <taxon>Liparidae</taxon>
        <taxon>Liparis</taxon>
    </lineage>
</organism>
<evidence type="ECO:0000313" key="2">
    <source>
        <dbReference type="EMBL" id="TNN40335.1"/>
    </source>
</evidence>
<protein>
    <submittedName>
        <fullName evidence="2">Uncharacterized protein</fullName>
    </submittedName>
</protein>
<dbReference type="AlphaFoldDB" id="A0A4Z2FHF6"/>
<dbReference type="EMBL" id="SRLO01001198">
    <property type="protein sequence ID" value="TNN40335.1"/>
    <property type="molecule type" value="Genomic_DNA"/>
</dbReference>
<reference evidence="2 3" key="1">
    <citation type="submission" date="2019-03" db="EMBL/GenBank/DDBJ databases">
        <title>First draft genome of Liparis tanakae, snailfish: a comprehensive survey of snailfish specific genes.</title>
        <authorList>
            <person name="Kim W."/>
            <person name="Song I."/>
            <person name="Jeong J.-H."/>
            <person name="Kim D."/>
            <person name="Kim S."/>
            <person name="Ryu S."/>
            <person name="Song J.Y."/>
            <person name="Lee S.K."/>
        </authorList>
    </citation>
    <scope>NUCLEOTIDE SEQUENCE [LARGE SCALE GENOMIC DNA]</scope>
    <source>
        <tissue evidence="2">Muscle</tissue>
    </source>
</reference>
<feature type="compositionally biased region" description="Low complexity" evidence="1">
    <location>
        <begin position="7"/>
        <end position="16"/>
    </location>
</feature>
<evidence type="ECO:0000313" key="3">
    <source>
        <dbReference type="Proteomes" id="UP000314294"/>
    </source>
</evidence>
<evidence type="ECO:0000256" key="1">
    <source>
        <dbReference type="SAM" id="MobiDB-lite"/>
    </source>
</evidence>
<accession>A0A4Z2FHF6</accession>
<feature type="region of interest" description="Disordered" evidence="1">
    <location>
        <begin position="1"/>
        <end position="33"/>
    </location>
</feature>
<comment type="caution">
    <text evidence="2">The sequence shown here is derived from an EMBL/GenBank/DDBJ whole genome shotgun (WGS) entry which is preliminary data.</text>
</comment>